<comment type="catalytic activity">
    <reaction evidence="1 5">
        <text>uridine(55) in tRNA = pseudouridine(55) in tRNA</text>
        <dbReference type="Rhea" id="RHEA:42532"/>
        <dbReference type="Rhea" id="RHEA-COMP:10101"/>
        <dbReference type="Rhea" id="RHEA-COMP:10102"/>
        <dbReference type="ChEBI" id="CHEBI:65314"/>
        <dbReference type="ChEBI" id="CHEBI:65315"/>
        <dbReference type="EC" id="5.4.99.25"/>
    </reaction>
</comment>
<dbReference type="InterPro" id="IPR002501">
    <property type="entry name" value="PsdUridine_synth_N"/>
</dbReference>
<dbReference type="CDD" id="cd02573">
    <property type="entry name" value="PseudoU_synth_EcTruB"/>
    <property type="match status" value="1"/>
</dbReference>
<evidence type="ECO:0000259" key="6">
    <source>
        <dbReference type="Pfam" id="PF01509"/>
    </source>
</evidence>
<name>A0A940DKE0_9BACT</name>
<evidence type="ECO:0000256" key="5">
    <source>
        <dbReference type="HAMAP-Rule" id="MF_01080"/>
    </source>
</evidence>
<keyword evidence="4 5" id="KW-0413">Isomerase</keyword>
<feature type="active site" description="Nucleophile" evidence="5">
    <location>
        <position position="48"/>
    </location>
</feature>
<dbReference type="SUPFAM" id="SSF55120">
    <property type="entry name" value="Pseudouridine synthase"/>
    <property type="match status" value="1"/>
</dbReference>
<evidence type="ECO:0000256" key="3">
    <source>
        <dbReference type="ARBA" id="ARBA00022694"/>
    </source>
</evidence>
<evidence type="ECO:0000259" key="7">
    <source>
        <dbReference type="Pfam" id="PF16198"/>
    </source>
</evidence>
<evidence type="ECO:0000256" key="1">
    <source>
        <dbReference type="ARBA" id="ARBA00000385"/>
    </source>
</evidence>
<dbReference type="GO" id="GO:0160148">
    <property type="term" value="F:tRNA pseudouridine(55) synthase activity"/>
    <property type="evidence" value="ECO:0007669"/>
    <property type="project" value="UniProtKB-EC"/>
</dbReference>
<accession>A0A940DKE0</accession>
<evidence type="ECO:0000256" key="4">
    <source>
        <dbReference type="ARBA" id="ARBA00023235"/>
    </source>
</evidence>
<dbReference type="EC" id="5.4.99.25" evidence="5"/>
<dbReference type="NCBIfam" id="TIGR00431">
    <property type="entry name" value="TruB"/>
    <property type="match status" value="1"/>
</dbReference>
<evidence type="ECO:0000313" key="9">
    <source>
        <dbReference type="Proteomes" id="UP000712007"/>
    </source>
</evidence>
<dbReference type="Proteomes" id="UP000712007">
    <property type="component" value="Unassembled WGS sequence"/>
</dbReference>
<protein>
    <recommendedName>
        <fullName evidence="5">tRNA pseudouridine synthase B</fullName>
        <ecNumber evidence="5">5.4.99.25</ecNumber>
    </recommendedName>
    <alternativeName>
        <fullName evidence="5">tRNA pseudouridine(55) synthase</fullName>
        <shortName evidence="5">Psi55 synthase</shortName>
    </alternativeName>
    <alternativeName>
        <fullName evidence="5">tRNA pseudouridylate synthase</fullName>
    </alternativeName>
    <alternativeName>
        <fullName evidence="5">tRNA-uridine isomerase</fullName>
    </alternativeName>
</protein>
<dbReference type="PANTHER" id="PTHR13767:SF2">
    <property type="entry name" value="PSEUDOURIDYLATE SYNTHASE TRUB1"/>
    <property type="match status" value="1"/>
</dbReference>
<dbReference type="GO" id="GO:0031119">
    <property type="term" value="P:tRNA pseudouridine synthesis"/>
    <property type="evidence" value="ECO:0007669"/>
    <property type="project" value="UniProtKB-UniRule"/>
</dbReference>
<reference evidence="8" key="1">
    <citation type="submission" date="2020-10" db="EMBL/GenBank/DDBJ databases">
        <authorList>
            <person name="Gilroy R."/>
        </authorList>
    </citation>
    <scope>NUCLEOTIDE SEQUENCE</scope>
    <source>
        <strain evidence="8">3924</strain>
    </source>
</reference>
<keyword evidence="3 5" id="KW-0819">tRNA processing</keyword>
<dbReference type="Gene3D" id="3.30.2350.10">
    <property type="entry name" value="Pseudouridine synthase"/>
    <property type="match status" value="1"/>
</dbReference>
<dbReference type="PANTHER" id="PTHR13767">
    <property type="entry name" value="TRNA-PSEUDOURIDINE SYNTHASE"/>
    <property type="match status" value="1"/>
</dbReference>
<feature type="domain" description="tRNA pseudouridylate synthase B C-terminal" evidence="7">
    <location>
        <begin position="182"/>
        <end position="222"/>
    </location>
</feature>
<dbReference type="HAMAP" id="MF_01080">
    <property type="entry name" value="TruB_bact"/>
    <property type="match status" value="1"/>
</dbReference>
<dbReference type="InterPro" id="IPR014780">
    <property type="entry name" value="tRNA_psdUridine_synth_TruB"/>
</dbReference>
<dbReference type="Pfam" id="PF01509">
    <property type="entry name" value="TruB_N"/>
    <property type="match status" value="1"/>
</dbReference>
<sequence length="238" mass="26726">MDFIKGEVLYFNKPLHWTSFDVVNRVRRVLCRTIGQKKLKVGHAGTLDPLATGVIIVCTGKATKRIEELQYGVKEYIATLTLGATTPSYDMEHPVDREYPTDHIDGQLVRETVGKFVGEIWQTPPVYSAVKIDGKRAFDYARRGQDVELKPKLLAIDEIEILRFEKPILEIRVVCSKGTYIRALARDIGEALGSGAYLSALRRTRVGDVTLDDCLEVDQFVEVLESGIIRQDSDDANI</sequence>
<dbReference type="Pfam" id="PF16198">
    <property type="entry name" value="TruB_C_2"/>
    <property type="match status" value="1"/>
</dbReference>
<evidence type="ECO:0000256" key="2">
    <source>
        <dbReference type="ARBA" id="ARBA00005642"/>
    </source>
</evidence>
<dbReference type="AlphaFoldDB" id="A0A940DKE0"/>
<organism evidence="8 9">
    <name type="scientific">Candidatus Aphodosoma intestinipullorum</name>
    <dbReference type="NCBI Taxonomy" id="2840674"/>
    <lineage>
        <taxon>Bacteria</taxon>
        <taxon>Pseudomonadati</taxon>
        <taxon>Bacteroidota</taxon>
        <taxon>Bacteroidia</taxon>
        <taxon>Bacteroidales</taxon>
        <taxon>Candidatus Aphodosoma</taxon>
    </lineage>
</organism>
<dbReference type="EMBL" id="JADIMV010000094">
    <property type="protein sequence ID" value="MBO8440081.1"/>
    <property type="molecule type" value="Genomic_DNA"/>
</dbReference>
<feature type="domain" description="Pseudouridine synthase II N-terminal" evidence="6">
    <location>
        <begin position="37"/>
        <end position="181"/>
    </location>
</feature>
<comment type="function">
    <text evidence="5">Responsible for synthesis of pseudouridine from uracil-55 in the psi GC loop of transfer RNAs.</text>
</comment>
<dbReference type="GO" id="GO:0003723">
    <property type="term" value="F:RNA binding"/>
    <property type="evidence" value="ECO:0007669"/>
    <property type="project" value="InterPro"/>
</dbReference>
<dbReference type="InterPro" id="IPR032819">
    <property type="entry name" value="TruB_C"/>
</dbReference>
<dbReference type="InterPro" id="IPR020103">
    <property type="entry name" value="PsdUridine_synth_cat_dom_sf"/>
</dbReference>
<evidence type="ECO:0000313" key="8">
    <source>
        <dbReference type="EMBL" id="MBO8440081.1"/>
    </source>
</evidence>
<dbReference type="GO" id="GO:1990481">
    <property type="term" value="P:mRNA pseudouridine synthesis"/>
    <property type="evidence" value="ECO:0007669"/>
    <property type="project" value="TreeGrafter"/>
</dbReference>
<comment type="similarity">
    <text evidence="2 5">Belongs to the pseudouridine synthase TruB family. Type 1 subfamily.</text>
</comment>
<proteinExistence type="inferred from homology"/>
<reference evidence="8" key="2">
    <citation type="journal article" date="2021" name="PeerJ">
        <title>Extensive microbial diversity within the chicken gut microbiome revealed by metagenomics and culture.</title>
        <authorList>
            <person name="Gilroy R."/>
            <person name="Ravi A."/>
            <person name="Getino M."/>
            <person name="Pursley I."/>
            <person name="Horton D.L."/>
            <person name="Alikhan N.F."/>
            <person name="Baker D."/>
            <person name="Gharbi K."/>
            <person name="Hall N."/>
            <person name="Watson M."/>
            <person name="Adriaenssens E.M."/>
            <person name="Foster-Nyarko E."/>
            <person name="Jarju S."/>
            <person name="Secka A."/>
            <person name="Antonio M."/>
            <person name="Oren A."/>
            <person name="Chaudhuri R.R."/>
            <person name="La Ragione R."/>
            <person name="Hildebrand F."/>
            <person name="Pallen M.J."/>
        </authorList>
    </citation>
    <scope>NUCLEOTIDE SEQUENCE</scope>
    <source>
        <strain evidence="8">3924</strain>
    </source>
</reference>
<comment type="caution">
    <text evidence="8">The sequence shown here is derived from an EMBL/GenBank/DDBJ whole genome shotgun (WGS) entry which is preliminary data.</text>
</comment>
<gene>
    <name evidence="5 8" type="primary">truB</name>
    <name evidence="8" type="ORF">IAC51_05460</name>
</gene>